<protein>
    <submittedName>
        <fullName evidence="1">Uncharacterized protein</fullName>
    </submittedName>
</protein>
<gene>
    <name evidence="1" type="ORF">MRB53_014131</name>
</gene>
<accession>A0ACC2KA20</accession>
<evidence type="ECO:0000313" key="2">
    <source>
        <dbReference type="Proteomes" id="UP001234297"/>
    </source>
</evidence>
<sequence length="129" mass="14595">MRVELLTKLIMGAKGSTPYWGLQGQCPRNLEQIEEAHWSIHSVACPNTDWKRNSNFEGLDYRDRPLCLNPGQFCKTRKVVTFSSSNSPPPITFHCHGFVFLAVVWFVSVSLPSFPCPPKLQISDCRGLK</sequence>
<proteinExistence type="predicted"/>
<organism evidence="1 2">
    <name type="scientific">Persea americana</name>
    <name type="common">Avocado</name>
    <dbReference type="NCBI Taxonomy" id="3435"/>
    <lineage>
        <taxon>Eukaryota</taxon>
        <taxon>Viridiplantae</taxon>
        <taxon>Streptophyta</taxon>
        <taxon>Embryophyta</taxon>
        <taxon>Tracheophyta</taxon>
        <taxon>Spermatophyta</taxon>
        <taxon>Magnoliopsida</taxon>
        <taxon>Magnoliidae</taxon>
        <taxon>Laurales</taxon>
        <taxon>Lauraceae</taxon>
        <taxon>Persea</taxon>
    </lineage>
</organism>
<dbReference type="EMBL" id="CM056812">
    <property type="protein sequence ID" value="KAJ8617945.1"/>
    <property type="molecule type" value="Genomic_DNA"/>
</dbReference>
<reference evidence="1 2" key="1">
    <citation type="journal article" date="2022" name="Hortic Res">
        <title>A haplotype resolved chromosomal level avocado genome allows analysis of novel avocado genes.</title>
        <authorList>
            <person name="Nath O."/>
            <person name="Fletcher S.J."/>
            <person name="Hayward A."/>
            <person name="Shaw L.M."/>
            <person name="Masouleh A.K."/>
            <person name="Furtado A."/>
            <person name="Henry R.J."/>
            <person name="Mitter N."/>
        </authorList>
    </citation>
    <scope>NUCLEOTIDE SEQUENCE [LARGE SCALE GENOMIC DNA]</scope>
    <source>
        <strain evidence="2">cv. Hass</strain>
    </source>
</reference>
<keyword evidence="2" id="KW-1185">Reference proteome</keyword>
<dbReference type="Proteomes" id="UP001234297">
    <property type="component" value="Chromosome 4"/>
</dbReference>
<comment type="caution">
    <text evidence="1">The sequence shown here is derived from an EMBL/GenBank/DDBJ whole genome shotgun (WGS) entry which is preliminary data.</text>
</comment>
<evidence type="ECO:0000313" key="1">
    <source>
        <dbReference type="EMBL" id="KAJ8617945.1"/>
    </source>
</evidence>
<name>A0ACC2KA20_PERAE</name>